<dbReference type="GO" id="GO:0030170">
    <property type="term" value="F:pyridoxal phosphate binding"/>
    <property type="evidence" value="ECO:0007669"/>
    <property type="project" value="InterPro"/>
</dbReference>
<dbReference type="Pfam" id="PF00155">
    <property type="entry name" value="Aminotran_1_2"/>
    <property type="match status" value="1"/>
</dbReference>
<comment type="cofactor">
    <cofactor evidence="1">
        <name>pyridoxal 5'-phosphate</name>
        <dbReference type="ChEBI" id="CHEBI:597326"/>
    </cofactor>
</comment>
<evidence type="ECO:0000313" key="7">
    <source>
        <dbReference type="EMBL" id="OEJ90560.1"/>
    </source>
</evidence>
<comment type="caution">
    <text evidence="7">The sequence shown here is derived from an EMBL/GenBank/DDBJ whole genome shotgun (WGS) entry which is preliminary data.</text>
</comment>
<evidence type="ECO:0000313" key="8">
    <source>
        <dbReference type="Proteomes" id="UP000095358"/>
    </source>
</evidence>
<protein>
    <submittedName>
        <fullName evidence="7">Aromatic/aminoadipate aminotransferase 1</fullName>
    </submittedName>
</protein>
<dbReference type="EMBL" id="LPNN01000003">
    <property type="protein sequence ID" value="OEJ90560.1"/>
    <property type="molecule type" value="Genomic_DNA"/>
</dbReference>
<dbReference type="OrthoDB" id="691673at2759"/>
<proteinExistence type="inferred from homology"/>
<evidence type="ECO:0000259" key="6">
    <source>
        <dbReference type="Pfam" id="PF00155"/>
    </source>
</evidence>
<dbReference type="PANTHER" id="PTHR42790:SF21">
    <property type="entry name" value="AROMATIC_AMINOADIPATE AMINOTRANSFERASE 1"/>
    <property type="match status" value="1"/>
</dbReference>
<evidence type="ECO:0000256" key="3">
    <source>
        <dbReference type="ARBA" id="ARBA00022576"/>
    </source>
</evidence>
<dbReference type="CDD" id="cd00609">
    <property type="entry name" value="AAT_like"/>
    <property type="match status" value="1"/>
</dbReference>
<dbReference type="GO" id="GO:0047536">
    <property type="term" value="F:2-aminoadipate transaminase activity"/>
    <property type="evidence" value="ECO:0007669"/>
    <property type="project" value="TreeGrafter"/>
</dbReference>
<dbReference type="SUPFAM" id="SSF53383">
    <property type="entry name" value="PLP-dependent transferases"/>
    <property type="match status" value="1"/>
</dbReference>
<comment type="similarity">
    <text evidence="2">Belongs to the class-I pyridoxal-phosphate-dependent aminotransferase family.</text>
</comment>
<dbReference type="GO" id="GO:0008793">
    <property type="term" value="F:aromatic-amino-acid transaminase activity"/>
    <property type="evidence" value="ECO:0007669"/>
    <property type="project" value="TreeGrafter"/>
</dbReference>
<keyword evidence="8" id="KW-1185">Reference proteome</keyword>
<reference evidence="8" key="1">
    <citation type="journal article" date="2016" name="Genome Announc.">
        <title>Genome sequences of three species of Hanseniaspora isolated from spontaneous wine fermentations.</title>
        <authorList>
            <person name="Sternes P.R."/>
            <person name="Lee D."/>
            <person name="Kutyna D.R."/>
            <person name="Borneman A.R."/>
        </authorList>
    </citation>
    <scope>NUCLEOTIDE SEQUENCE [LARGE SCALE GENOMIC DNA]</scope>
    <source>
        <strain evidence="8">AWRI3580</strain>
    </source>
</reference>
<dbReference type="InterPro" id="IPR015421">
    <property type="entry name" value="PyrdxlP-dep_Trfase_major"/>
</dbReference>
<dbReference type="GO" id="GO:0019878">
    <property type="term" value="P:lysine biosynthetic process via aminoadipic acid"/>
    <property type="evidence" value="ECO:0007669"/>
    <property type="project" value="TreeGrafter"/>
</dbReference>
<dbReference type="AlphaFoldDB" id="A0A1E5RUG1"/>
<dbReference type="Proteomes" id="UP000095358">
    <property type="component" value="Unassembled WGS sequence"/>
</dbReference>
<dbReference type="GO" id="GO:0009074">
    <property type="term" value="P:aromatic amino acid family catabolic process"/>
    <property type="evidence" value="ECO:0007669"/>
    <property type="project" value="TreeGrafter"/>
</dbReference>
<dbReference type="InterPro" id="IPR015424">
    <property type="entry name" value="PyrdxlP-dep_Trfase"/>
</dbReference>
<keyword evidence="3 7" id="KW-0032">Aminotransferase</keyword>
<keyword evidence="4 7" id="KW-0808">Transferase</keyword>
<evidence type="ECO:0000256" key="2">
    <source>
        <dbReference type="ARBA" id="ARBA00007441"/>
    </source>
</evidence>
<dbReference type="VEuPathDB" id="FungiDB:AWRI3580_g1474"/>
<dbReference type="PANTHER" id="PTHR42790">
    <property type="entry name" value="AMINOTRANSFERASE"/>
    <property type="match status" value="1"/>
</dbReference>
<feature type="domain" description="Aminotransferase class I/classII large" evidence="6">
    <location>
        <begin position="104"/>
        <end position="497"/>
    </location>
</feature>
<name>A0A1E5RUG1_HANUV</name>
<dbReference type="STRING" id="29833.A0A1E5RUG1"/>
<evidence type="ECO:0000256" key="5">
    <source>
        <dbReference type="ARBA" id="ARBA00022898"/>
    </source>
</evidence>
<keyword evidence="5" id="KW-0663">Pyridoxal phosphate</keyword>
<evidence type="ECO:0000256" key="4">
    <source>
        <dbReference type="ARBA" id="ARBA00022679"/>
    </source>
</evidence>
<dbReference type="InterPro" id="IPR050859">
    <property type="entry name" value="Class-I_PLP-dep_aminotransf"/>
</dbReference>
<accession>A0A1E5RUG1</accession>
<gene>
    <name evidence="7" type="ORF">AWRI3580_g1474</name>
</gene>
<dbReference type="Gene3D" id="3.40.640.10">
    <property type="entry name" value="Type I PLP-dependent aspartate aminotransferase-like (Major domain)"/>
    <property type="match status" value="1"/>
</dbReference>
<evidence type="ECO:0000256" key="1">
    <source>
        <dbReference type="ARBA" id="ARBA00001933"/>
    </source>
</evidence>
<dbReference type="InterPro" id="IPR004839">
    <property type="entry name" value="Aminotransferase_I/II_large"/>
</dbReference>
<dbReference type="GO" id="GO:0006571">
    <property type="term" value="P:tyrosine biosynthetic process"/>
    <property type="evidence" value="ECO:0007669"/>
    <property type="project" value="TreeGrafter"/>
</dbReference>
<organism evidence="7 8">
    <name type="scientific">Hanseniaspora uvarum</name>
    <name type="common">Yeast</name>
    <name type="synonym">Kloeckera apiculata</name>
    <dbReference type="NCBI Taxonomy" id="29833"/>
    <lineage>
        <taxon>Eukaryota</taxon>
        <taxon>Fungi</taxon>
        <taxon>Dikarya</taxon>
        <taxon>Ascomycota</taxon>
        <taxon>Saccharomycotina</taxon>
        <taxon>Saccharomycetes</taxon>
        <taxon>Saccharomycodales</taxon>
        <taxon>Saccharomycodaceae</taxon>
        <taxon>Hanseniaspora</taxon>
    </lineage>
</organism>
<sequence length="510" mass="59435">MTTDNLNNALSFKHLFSNECLSRGESPIKTTMKYFLDPEFHFLGAGMPPLELFAFQNFSFKSLDLKNYSFNEIQDIIINKNDKFEEHVNGNIVEDELDSDILIERALQYGNSRGHPSLLNFLKIHINNTFKPIYKDWDILINNGSTYGLESLLRIFCNPNDTILLEDLCYSSTIEAISAQKINTVPIKMDSNGIIIEDLEYKLKNWETCYGDLKKPKIMYLIPNGHNPKGVTLCDNRKLKIYQILKQYDIILIEDDPYYWLQMPQYKKPSFKDDQFIDENKPETDINTNQDFLNKLSNSFLSIDTDGRVIRLESFSKYFGPGTRLGYVIGSKQILDNIWNYHEVSLQASSGISQLMVNGLLNRWGQLGYLNWFKRLRVVYTQKRNFCLNSLYKHIHQFDINEYVQVEEAPKAGMFFMIYLNISKHPEYNQKLVELGKDKIVEYFENLFFEKFIQSKLLLAKGSWFTVSDPCHNVVNINRCMLRGTYAAVTPEKMNNGLKIFANIVKQEFN</sequence>